<name>A0A0F7UJW6_NEOCL</name>
<gene>
    <name evidence="2" type="ORF">BN1204_050440</name>
</gene>
<feature type="region of interest" description="Disordered" evidence="1">
    <location>
        <begin position="425"/>
        <end position="486"/>
    </location>
</feature>
<sequence length="1053" mass="109723">MLTRRRLLSVSGLTPASAFVLQRTRLSSVSVSLPSQRAFPFRENAPLQGTAGPIAAGRRHLAATVEEVAQATNGNTSAPKDFRRSGVFQVYRHCPGAGGLPGPFGSRCATRCFGASGRRLSSIEELEKRLEMGDSASGGFSCGYNSRFQGEVLTTTADVLLVRGLGAASVGSLVCFDDGQKPRARLSCDEETHTAASHVPTPAFNVGVVLQLLDQELTIVGLLGRCGDATLSGGFPLSPSSASPLVGDICTLVGGGARNVSETGDADTPHTRLAQLPDTPLSPLSLLSSLSSPEKNAIPSCVSSDTWNVFSLPTRGAFPSSQSCTPAVLHTGSTVLDSLSPFRLGSSTAVVGPLGTGKSTSLLPLIASHLVSSSASLGASASSVEAETAHSTPPSVVFLSLGTSPPSALAQWLDTLRSVAIPSAAASSPRATTASEATGASQGWGGERKQRLKSKAAANRRDETESFGPNVEGDTPSRRNAESQNSIPPGVLFLHVPPDTHSTSCCMYTAPMLALKAAMASQAAGQNVLLVIDGMDAHAAAAAQLKQNLGQLLASSCARAVLPASGSRGGNQPRGGWGVHTPGGRVSLGGQGSCLTDGGDSGTLPVLPFASIGSYYGQLTSQAGTGGEEGKASLSLVCVLDTPPGVCTPGSSAASGAGADMTKQEKQWNRVISSAIQGDSSLGETTLRKVVEAAQEVLISSADKTVVFHPDAQLDRQSKDQLNKDRMYQWRRSQGAWAEGRSSQNEESLLRSSSGGKRKSMGGVGSVYPMVDLDFLLASSPALLSADACAALSASCFSPSFQENPPPPELLSDALKDLCRKHAEAARHPENACAGFETSPLLSAAASAFAWQQKVLRSQRERQEMMAALKLFVDIWEEEDLVSLHIASSVCTAQLPGRVFSSAEQVLLLRAAATLLFSPVSDDAGVPAPSAPAGPASYKLPWFVGQDRNRVSFADVCGFQESLLGLFQERHPTVWQRLVAYLARDGAHQGPMPAETHARLGASQGANLVLQDETQEAELDKQVTELLQLIGEIDRGLLALGRLLPLTSPPAEE</sequence>
<feature type="compositionally biased region" description="Low complexity" evidence="1">
    <location>
        <begin position="425"/>
        <end position="438"/>
    </location>
</feature>
<dbReference type="AlphaFoldDB" id="A0A0F7UJW6"/>
<accession>A0A0F7UJW6</accession>
<dbReference type="EMBL" id="LN714485">
    <property type="protein sequence ID" value="CEL69331.1"/>
    <property type="molecule type" value="Genomic_DNA"/>
</dbReference>
<protein>
    <submittedName>
        <fullName evidence="2">Signal recognition particle domain-containing protein, putative</fullName>
    </submittedName>
</protein>
<organism evidence="2">
    <name type="scientific">Neospora caninum (strain Liverpool)</name>
    <dbReference type="NCBI Taxonomy" id="572307"/>
    <lineage>
        <taxon>Eukaryota</taxon>
        <taxon>Sar</taxon>
        <taxon>Alveolata</taxon>
        <taxon>Apicomplexa</taxon>
        <taxon>Conoidasida</taxon>
        <taxon>Coccidia</taxon>
        <taxon>Eucoccidiorida</taxon>
        <taxon>Eimeriorina</taxon>
        <taxon>Sarcocystidae</taxon>
        <taxon>Neospora</taxon>
    </lineage>
</organism>
<dbReference type="Gene3D" id="3.40.50.300">
    <property type="entry name" value="P-loop containing nucleotide triphosphate hydrolases"/>
    <property type="match status" value="1"/>
</dbReference>
<feature type="region of interest" description="Disordered" evidence="1">
    <location>
        <begin position="735"/>
        <end position="761"/>
    </location>
</feature>
<proteinExistence type="predicted"/>
<evidence type="ECO:0000313" key="2">
    <source>
        <dbReference type="EMBL" id="CEL69331.1"/>
    </source>
</evidence>
<reference evidence="2" key="1">
    <citation type="journal article" date="2015" name="PLoS ONE">
        <title>Comprehensive Evaluation of Toxoplasma gondii VEG and Neospora caninum LIV Genomes with Tachyzoite Stage Transcriptome and Proteome Defines Novel Transcript Features.</title>
        <authorList>
            <person name="Ramaprasad A."/>
            <person name="Mourier T."/>
            <person name="Naeem R."/>
            <person name="Malas T.B."/>
            <person name="Moussa E."/>
            <person name="Panigrahi A."/>
            <person name="Vermont S.J."/>
            <person name="Otto T.D."/>
            <person name="Wastling J."/>
            <person name="Pain A."/>
        </authorList>
    </citation>
    <scope>NUCLEOTIDE SEQUENCE</scope>
    <source>
        <strain evidence="2">Liverpool</strain>
    </source>
</reference>
<dbReference type="SUPFAM" id="SSF52540">
    <property type="entry name" value="P-loop containing nucleoside triphosphate hydrolases"/>
    <property type="match status" value="1"/>
</dbReference>
<dbReference type="InterPro" id="IPR027417">
    <property type="entry name" value="P-loop_NTPase"/>
</dbReference>
<evidence type="ECO:0000256" key="1">
    <source>
        <dbReference type="SAM" id="MobiDB-lite"/>
    </source>
</evidence>